<dbReference type="Gene3D" id="3.40.50.300">
    <property type="entry name" value="P-loop containing nucleotide triphosphate hydrolases"/>
    <property type="match status" value="1"/>
</dbReference>
<gene>
    <name evidence="3" type="ORF">H1R20_g8565</name>
</gene>
<reference evidence="3" key="1">
    <citation type="submission" date="2022-06" db="EMBL/GenBank/DDBJ databases">
        <title>Genome Sequence of Candolleomyces eurysporus.</title>
        <authorList>
            <person name="Buettner E."/>
        </authorList>
    </citation>
    <scope>NUCLEOTIDE SEQUENCE</scope>
    <source>
        <strain evidence="3">VTCC 930004</strain>
    </source>
</reference>
<protein>
    <recommendedName>
        <fullName evidence="5">G domain-containing protein</fullName>
    </recommendedName>
</protein>
<evidence type="ECO:0000256" key="2">
    <source>
        <dbReference type="SAM" id="MobiDB-lite"/>
    </source>
</evidence>
<dbReference type="SUPFAM" id="SSF52540">
    <property type="entry name" value="P-loop containing nucleoside triphosphate hydrolases"/>
    <property type="match status" value="1"/>
</dbReference>
<proteinExistence type="predicted"/>
<evidence type="ECO:0000313" key="4">
    <source>
        <dbReference type="Proteomes" id="UP001140091"/>
    </source>
</evidence>
<feature type="coiled-coil region" evidence="1">
    <location>
        <begin position="326"/>
        <end position="364"/>
    </location>
</feature>
<organism evidence="3 4">
    <name type="scientific">Candolleomyces eurysporus</name>
    <dbReference type="NCBI Taxonomy" id="2828524"/>
    <lineage>
        <taxon>Eukaryota</taxon>
        <taxon>Fungi</taxon>
        <taxon>Dikarya</taxon>
        <taxon>Basidiomycota</taxon>
        <taxon>Agaricomycotina</taxon>
        <taxon>Agaricomycetes</taxon>
        <taxon>Agaricomycetidae</taxon>
        <taxon>Agaricales</taxon>
        <taxon>Agaricineae</taxon>
        <taxon>Psathyrellaceae</taxon>
        <taxon>Candolleomyces</taxon>
    </lineage>
</organism>
<sequence>MHASSLSSLPDCPYPTDKDKLASMPGEYNLWYSHPTRGSDHEFINAVLDKAVAQVSSEACSCTTTVEEFDCELSDRSAVLLVDTPGFDGYEKDSKDVKTHEQILRMLSDFLEAQPEKAKRFDGIVFLHAITTPISSPKNPRKFMKAFKQLCDDQLKNVAVVTTRWDEYYEGEALDEAEAAEQSLLKSSGFLKDLGDADVQFFRTGHFDDDLPQPLGDHYQSPLAIVEQLLFPEPDEADEERDVGQEQEFEEKADEEHVSPEQEFEGDADEEHEADFDHDGVDAQKQPVEGREVHESCDTNPLVPMNEPETPKQDLGGSTEDIWKALEDLRSATNDAKLERMEANEDLKQRVDNWEGLLREFCAQSKAWEDRQKFLIAGQLVFGAKQVHELRKALEISQKEQDDLLAGWQTLQEHERKALVLQTEKVALWEELNQVKSALAERKTRVKILKEEVCISGLRSQLEEMKNYQDLVNSSRLEIENARETLKKAREELETQARELGRLRAQVQAKTSESERDAQRIASLETELKEVKERSEELVQESARLRNQVQAQSTESECRIRQITSLETELEEEKKKSEELVQESTRLRDQLQAKTTESEPHAQRSTSAETELEGWEEISRDHAQESDVVPGDKGLKEPTSLREESNSFQNSAQQPPSRFTATQAKPSGGQCTSDLYATQARASGFLGLQPISTCSDVSAIPKPPAF</sequence>
<evidence type="ECO:0008006" key="5">
    <source>
        <dbReference type="Google" id="ProtNLM"/>
    </source>
</evidence>
<feature type="compositionally biased region" description="Acidic residues" evidence="2">
    <location>
        <begin position="262"/>
        <end position="274"/>
    </location>
</feature>
<keyword evidence="1" id="KW-0175">Coiled coil</keyword>
<dbReference type="Proteomes" id="UP001140091">
    <property type="component" value="Unassembled WGS sequence"/>
</dbReference>
<feature type="compositionally biased region" description="Acidic residues" evidence="2">
    <location>
        <begin position="236"/>
        <end position="253"/>
    </location>
</feature>
<dbReference type="AlphaFoldDB" id="A0A9W8J3S1"/>
<keyword evidence="4" id="KW-1185">Reference proteome</keyword>
<evidence type="ECO:0000313" key="3">
    <source>
        <dbReference type="EMBL" id="KAJ2928541.1"/>
    </source>
</evidence>
<dbReference type="EMBL" id="JANBPK010000923">
    <property type="protein sequence ID" value="KAJ2928541.1"/>
    <property type="molecule type" value="Genomic_DNA"/>
</dbReference>
<comment type="caution">
    <text evidence="3">The sequence shown here is derived from an EMBL/GenBank/DDBJ whole genome shotgun (WGS) entry which is preliminary data.</text>
</comment>
<feature type="region of interest" description="Disordered" evidence="2">
    <location>
        <begin position="591"/>
        <end position="670"/>
    </location>
</feature>
<evidence type="ECO:0000256" key="1">
    <source>
        <dbReference type="SAM" id="Coils"/>
    </source>
</evidence>
<feature type="region of interest" description="Disordered" evidence="2">
    <location>
        <begin position="236"/>
        <end position="317"/>
    </location>
</feature>
<feature type="compositionally biased region" description="Basic and acidic residues" evidence="2">
    <location>
        <begin position="275"/>
        <end position="297"/>
    </location>
</feature>
<name>A0A9W8J3S1_9AGAR</name>
<feature type="non-terminal residue" evidence="3">
    <location>
        <position position="1"/>
    </location>
</feature>
<dbReference type="OrthoDB" id="8954335at2759"/>
<feature type="compositionally biased region" description="Basic and acidic residues" evidence="2">
    <location>
        <begin position="591"/>
        <end position="602"/>
    </location>
</feature>
<feature type="compositionally biased region" description="Basic and acidic residues" evidence="2">
    <location>
        <begin position="633"/>
        <end position="645"/>
    </location>
</feature>
<dbReference type="InterPro" id="IPR027417">
    <property type="entry name" value="P-loop_NTPase"/>
</dbReference>
<accession>A0A9W8J3S1</accession>
<feature type="compositionally biased region" description="Polar residues" evidence="2">
    <location>
        <begin position="646"/>
        <end position="670"/>
    </location>
</feature>